<protein>
    <submittedName>
        <fullName evidence="2">HTH psq-type domain-containing protein</fullName>
    </submittedName>
</protein>
<sequence>MGAKRTSSPSTLDAKLRRTPNFEYPDILNVDCTEVPAPVPPWYRAGIGALVPVPVPDASLLQPILARYVCMGPNPIEDRLSLPKRMRRGNYTEEELEMMQSMVKEKTPYQEIARHFNTNISGIKLTLKRYARNKPVDDANIKRIKREDDY</sequence>
<name>A0A915KB72_ROMCU</name>
<dbReference type="Proteomes" id="UP000887565">
    <property type="component" value="Unplaced"/>
</dbReference>
<dbReference type="AlphaFoldDB" id="A0A915KB72"/>
<dbReference type="WBParaSite" id="nRc.2.0.1.t35957-RA">
    <property type="protein sequence ID" value="nRc.2.0.1.t35957-RA"/>
    <property type="gene ID" value="nRc.2.0.1.g35957"/>
</dbReference>
<evidence type="ECO:0000313" key="2">
    <source>
        <dbReference type="WBParaSite" id="nRc.2.0.1.t35957-RA"/>
    </source>
</evidence>
<keyword evidence="1" id="KW-1185">Reference proteome</keyword>
<organism evidence="1 2">
    <name type="scientific">Romanomermis culicivorax</name>
    <name type="common">Nematode worm</name>
    <dbReference type="NCBI Taxonomy" id="13658"/>
    <lineage>
        <taxon>Eukaryota</taxon>
        <taxon>Metazoa</taxon>
        <taxon>Ecdysozoa</taxon>
        <taxon>Nematoda</taxon>
        <taxon>Enoplea</taxon>
        <taxon>Dorylaimia</taxon>
        <taxon>Mermithida</taxon>
        <taxon>Mermithoidea</taxon>
        <taxon>Mermithidae</taxon>
        <taxon>Romanomermis</taxon>
    </lineage>
</organism>
<accession>A0A915KB72</accession>
<proteinExistence type="predicted"/>
<reference evidence="2" key="1">
    <citation type="submission" date="2022-11" db="UniProtKB">
        <authorList>
            <consortium name="WormBaseParasite"/>
        </authorList>
    </citation>
    <scope>IDENTIFICATION</scope>
</reference>
<evidence type="ECO:0000313" key="1">
    <source>
        <dbReference type="Proteomes" id="UP000887565"/>
    </source>
</evidence>